<organism evidence="2 3">
    <name type="scientific">Canna indica</name>
    <name type="common">Indian-shot</name>
    <dbReference type="NCBI Taxonomy" id="4628"/>
    <lineage>
        <taxon>Eukaryota</taxon>
        <taxon>Viridiplantae</taxon>
        <taxon>Streptophyta</taxon>
        <taxon>Embryophyta</taxon>
        <taxon>Tracheophyta</taxon>
        <taxon>Spermatophyta</taxon>
        <taxon>Magnoliopsida</taxon>
        <taxon>Liliopsida</taxon>
        <taxon>Zingiberales</taxon>
        <taxon>Cannaceae</taxon>
        <taxon>Canna</taxon>
    </lineage>
</organism>
<sequence length="79" mass="9212">MALDTAVDLGDWWRWVWEHTSIYLLRPLLAVSFVLSLILLTTSEVIRTGLEGVGVNRNHQRLILRNEKITKKENYGFDE</sequence>
<keyword evidence="3" id="KW-1185">Reference proteome</keyword>
<protein>
    <submittedName>
        <fullName evidence="2">Uncharacterized protein</fullName>
    </submittedName>
</protein>
<keyword evidence="1" id="KW-1133">Transmembrane helix</keyword>
<evidence type="ECO:0000256" key="1">
    <source>
        <dbReference type="SAM" id="Phobius"/>
    </source>
</evidence>
<feature type="transmembrane region" description="Helical" evidence="1">
    <location>
        <begin position="20"/>
        <end position="40"/>
    </location>
</feature>
<dbReference type="AlphaFoldDB" id="A0AAQ3K2S4"/>
<evidence type="ECO:0000313" key="3">
    <source>
        <dbReference type="Proteomes" id="UP001327560"/>
    </source>
</evidence>
<keyword evidence="1" id="KW-0812">Transmembrane</keyword>
<name>A0AAQ3K2S4_9LILI</name>
<accession>A0AAQ3K2S4</accession>
<evidence type="ECO:0000313" key="2">
    <source>
        <dbReference type="EMBL" id="WOL00877.1"/>
    </source>
</evidence>
<reference evidence="2 3" key="1">
    <citation type="submission" date="2023-10" db="EMBL/GenBank/DDBJ databases">
        <title>Chromosome-scale genome assembly provides insights into flower coloration mechanisms of Canna indica.</title>
        <authorList>
            <person name="Li C."/>
        </authorList>
    </citation>
    <scope>NUCLEOTIDE SEQUENCE [LARGE SCALE GENOMIC DNA]</scope>
    <source>
        <tissue evidence="2">Flower</tissue>
    </source>
</reference>
<gene>
    <name evidence="2" type="ORF">Cni_G09590</name>
</gene>
<dbReference type="EMBL" id="CP136892">
    <property type="protein sequence ID" value="WOL00877.1"/>
    <property type="molecule type" value="Genomic_DNA"/>
</dbReference>
<dbReference type="Proteomes" id="UP001327560">
    <property type="component" value="Chromosome 3"/>
</dbReference>
<proteinExistence type="predicted"/>
<keyword evidence="1" id="KW-0472">Membrane</keyword>